<dbReference type="InterPro" id="IPR050270">
    <property type="entry name" value="DegV_domain_contain"/>
</dbReference>
<dbReference type="PROSITE" id="PS51482">
    <property type="entry name" value="DEGV"/>
    <property type="match status" value="1"/>
</dbReference>
<dbReference type="HOGENOM" id="CLU_985693_0_0_0"/>
<reference evidence="2 3" key="1">
    <citation type="submission" date="2010-12" db="EMBL/GenBank/DDBJ databases">
        <title>Whole genome sequence of Anaerolinea thermophila UNI-1.</title>
        <authorList>
            <person name="Narita-Yamada S."/>
            <person name="Kishi E."/>
            <person name="Watanabe Y."/>
            <person name="Takasaki K."/>
            <person name="Ankai A."/>
            <person name="Oguchi A."/>
            <person name="Fukui S."/>
            <person name="Takahashi M."/>
            <person name="Yashiro I."/>
            <person name="Hosoyama A."/>
            <person name="Sekiguchi Y."/>
            <person name="Hanada S."/>
            <person name="Fujita N."/>
        </authorList>
    </citation>
    <scope>NUCLEOTIDE SEQUENCE [LARGE SCALE GENOMIC DNA]</scope>
    <source>
        <strain evidence="3">DSM 14523 / JCM 11388 / NBRC 100420 / UNI-1</strain>
    </source>
</reference>
<dbReference type="NCBIfam" id="TIGR00762">
    <property type="entry name" value="DegV"/>
    <property type="match status" value="1"/>
</dbReference>
<name>E8N540_ANATU</name>
<evidence type="ECO:0000256" key="1">
    <source>
        <dbReference type="ARBA" id="ARBA00023121"/>
    </source>
</evidence>
<dbReference type="PANTHER" id="PTHR33434:SF2">
    <property type="entry name" value="FATTY ACID-BINDING PROTEIN TM_1468"/>
    <property type="match status" value="1"/>
</dbReference>
<dbReference type="STRING" id="926569.ANT_15260"/>
<dbReference type="SUPFAM" id="SSF82549">
    <property type="entry name" value="DAK1/DegV-like"/>
    <property type="match status" value="1"/>
</dbReference>
<sequence length="282" mass="31400">MDKVCILTDAASQFTHPGFPGYQYVWIIPFDISLRGLLYPEGEGIRWNYLPPSTLNGIKPCLKSPDAETLYTLFQKHAKECSHILAIFSSSELVPIYKAAEEAAQAAKNLVPITLIDSQTISVGVGLLVQMAAQEVANGQDPWSIEQKIRKTIPKLYTLICTAGLSYLHEAGFLEKPQAIAGEMLNMLPVLSFEEGKITPIEKAKNVRAALDFFQEFLEEFEDLKHIAVIQGVSPFNHETQVLRNYVHEIYPDVPFSEHSLNLPTAILFGPRTLGMVILEGE</sequence>
<dbReference type="InParanoid" id="E8N540"/>
<dbReference type="InterPro" id="IPR003797">
    <property type="entry name" value="DegV"/>
</dbReference>
<organism evidence="2 3">
    <name type="scientific">Anaerolinea thermophila (strain DSM 14523 / JCM 11388 / NBRC 100420 / UNI-1)</name>
    <dbReference type="NCBI Taxonomy" id="926569"/>
    <lineage>
        <taxon>Bacteria</taxon>
        <taxon>Bacillati</taxon>
        <taxon>Chloroflexota</taxon>
        <taxon>Anaerolineae</taxon>
        <taxon>Anaerolineales</taxon>
        <taxon>Anaerolineaceae</taxon>
        <taxon>Anaerolinea</taxon>
    </lineage>
</organism>
<dbReference type="EMBL" id="AP012029">
    <property type="protein sequence ID" value="BAJ63554.1"/>
    <property type="molecule type" value="Genomic_DNA"/>
</dbReference>
<dbReference type="PANTHER" id="PTHR33434">
    <property type="entry name" value="DEGV DOMAIN-CONTAINING PROTEIN DR_1986-RELATED"/>
    <property type="match status" value="1"/>
</dbReference>
<evidence type="ECO:0000313" key="3">
    <source>
        <dbReference type="Proteomes" id="UP000008922"/>
    </source>
</evidence>
<dbReference type="eggNOG" id="COG1307">
    <property type="taxonomic scope" value="Bacteria"/>
</dbReference>
<gene>
    <name evidence="2" type="ordered locus">ANT_15260</name>
</gene>
<dbReference type="GO" id="GO:0008289">
    <property type="term" value="F:lipid binding"/>
    <property type="evidence" value="ECO:0007669"/>
    <property type="project" value="UniProtKB-KW"/>
</dbReference>
<protein>
    <recommendedName>
        <fullName evidence="4">DegV family protein</fullName>
    </recommendedName>
</protein>
<dbReference type="Gene3D" id="3.30.1180.10">
    <property type="match status" value="1"/>
</dbReference>
<keyword evidence="3" id="KW-1185">Reference proteome</keyword>
<dbReference type="KEGG" id="atm:ANT_15260"/>
<dbReference type="RefSeq" id="WP_013559936.1">
    <property type="nucleotide sequence ID" value="NC_014960.1"/>
</dbReference>
<dbReference type="Pfam" id="PF02645">
    <property type="entry name" value="DegV"/>
    <property type="match status" value="1"/>
</dbReference>
<dbReference type="OrthoDB" id="158324at2"/>
<keyword evidence="1" id="KW-0446">Lipid-binding</keyword>
<proteinExistence type="predicted"/>
<dbReference type="Proteomes" id="UP000008922">
    <property type="component" value="Chromosome"/>
</dbReference>
<dbReference type="AlphaFoldDB" id="E8N540"/>
<dbReference type="InterPro" id="IPR043168">
    <property type="entry name" value="DegV_C"/>
</dbReference>
<accession>E8N540</accession>
<evidence type="ECO:0000313" key="2">
    <source>
        <dbReference type="EMBL" id="BAJ63554.1"/>
    </source>
</evidence>
<evidence type="ECO:0008006" key="4">
    <source>
        <dbReference type="Google" id="ProtNLM"/>
    </source>
</evidence>
<dbReference type="Gene3D" id="3.40.50.10170">
    <property type="match status" value="1"/>
</dbReference>